<organism evidence="4 5">
    <name type="scientific">Ornithinimicrobium ciconiae</name>
    <dbReference type="NCBI Taxonomy" id="2594265"/>
    <lineage>
        <taxon>Bacteria</taxon>
        <taxon>Bacillati</taxon>
        <taxon>Actinomycetota</taxon>
        <taxon>Actinomycetes</taxon>
        <taxon>Micrococcales</taxon>
        <taxon>Ornithinimicrobiaceae</taxon>
        <taxon>Ornithinimicrobium</taxon>
    </lineage>
</organism>
<evidence type="ECO:0000259" key="3">
    <source>
        <dbReference type="PROSITE" id="PS51782"/>
    </source>
</evidence>
<dbReference type="InterPro" id="IPR018392">
    <property type="entry name" value="LysM"/>
</dbReference>
<feature type="transmembrane region" description="Helical" evidence="2">
    <location>
        <begin position="70"/>
        <end position="98"/>
    </location>
</feature>
<gene>
    <name evidence="4" type="ORF">FNH13_13550</name>
</gene>
<keyword evidence="5" id="KW-1185">Reference proteome</keyword>
<evidence type="ECO:0000256" key="2">
    <source>
        <dbReference type="SAM" id="Phobius"/>
    </source>
</evidence>
<dbReference type="PROSITE" id="PS51782">
    <property type="entry name" value="LYSM"/>
    <property type="match status" value="1"/>
</dbReference>
<feature type="domain" description="LysM" evidence="3">
    <location>
        <begin position="220"/>
        <end position="277"/>
    </location>
</feature>
<sequence>MTDKDLATAGGGGRSTHLDGVRHPGVGICASALGAAGAAVLSLIVLTCWNRARHGWATAVGPDGIVVAHGLELLALAVAGLVGAWLAALLLVGAAAALPGRSTAPLRSLAERLAPRLARHVAAGLVTAAVTLTPLGAAQASTAPISTAPTSTVPTTTAPTPTNTSAVPASQSSAGVLIYHAQEPDPANRAPEPGWRPTAPAPTPDPDSISLVSRGAAKPDAVVVRAGDTLWDIAARHLGEDADAAAIAEAWPHWYDANRALIGSDPDLLLPGTRLVPPVVDSYQEVAP</sequence>
<keyword evidence="2" id="KW-0812">Transmembrane</keyword>
<protein>
    <submittedName>
        <fullName evidence="4">LysM peptidoglycan-binding domain-containing protein</fullName>
    </submittedName>
</protein>
<reference evidence="4 5" key="1">
    <citation type="submission" date="2019-07" db="EMBL/GenBank/DDBJ databases">
        <title>complete genome sequencing of Ornithinimicrobium sp. H23M54.</title>
        <authorList>
            <person name="Bae J.-W."/>
            <person name="Lee S.-Y."/>
        </authorList>
    </citation>
    <scope>NUCLEOTIDE SEQUENCE [LARGE SCALE GENOMIC DNA]</scope>
    <source>
        <strain evidence="4 5">H23M54</strain>
    </source>
</reference>
<keyword evidence="2" id="KW-1133">Transmembrane helix</keyword>
<dbReference type="KEGG" id="orz:FNH13_13550"/>
<dbReference type="Pfam" id="PF01476">
    <property type="entry name" value="LysM"/>
    <property type="match status" value="1"/>
</dbReference>
<evidence type="ECO:0000313" key="4">
    <source>
        <dbReference type="EMBL" id="QDO89225.1"/>
    </source>
</evidence>
<feature type="transmembrane region" description="Helical" evidence="2">
    <location>
        <begin position="25"/>
        <end position="49"/>
    </location>
</feature>
<proteinExistence type="predicted"/>
<dbReference type="OrthoDB" id="3210682at2"/>
<dbReference type="Proteomes" id="UP000315395">
    <property type="component" value="Chromosome"/>
</dbReference>
<dbReference type="CDD" id="cd00118">
    <property type="entry name" value="LysM"/>
    <property type="match status" value="1"/>
</dbReference>
<dbReference type="Gene3D" id="3.10.350.10">
    <property type="entry name" value="LysM domain"/>
    <property type="match status" value="1"/>
</dbReference>
<dbReference type="InterPro" id="IPR036779">
    <property type="entry name" value="LysM_dom_sf"/>
</dbReference>
<dbReference type="AlphaFoldDB" id="A0A516GCH1"/>
<dbReference type="RefSeq" id="WP_143783900.1">
    <property type="nucleotide sequence ID" value="NZ_CP041616.1"/>
</dbReference>
<accession>A0A516GCH1</accession>
<feature type="region of interest" description="Disordered" evidence="1">
    <location>
        <begin position="145"/>
        <end position="170"/>
    </location>
</feature>
<feature type="region of interest" description="Disordered" evidence="1">
    <location>
        <begin position="184"/>
        <end position="205"/>
    </location>
</feature>
<dbReference type="EMBL" id="CP041616">
    <property type="protein sequence ID" value="QDO89225.1"/>
    <property type="molecule type" value="Genomic_DNA"/>
</dbReference>
<keyword evidence="2" id="KW-0472">Membrane</keyword>
<evidence type="ECO:0000313" key="5">
    <source>
        <dbReference type="Proteomes" id="UP000315395"/>
    </source>
</evidence>
<evidence type="ECO:0000256" key="1">
    <source>
        <dbReference type="SAM" id="MobiDB-lite"/>
    </source>
</evidence>
<name>A0A516GCH1_9MICO</name>